<dbReference type="Proteomes" id="UP000799750">
    <property type="component" value="Unassembled WGS sequence"/>
</dbReference>
<feature type="transmembrane region" description="Helical" evidence="7">
    <location>
        <begin position="162"/>
        <end position="189"/>
    </location>
</feature>
<evidence type="ECO:0000256" key="6">
    <source>
        <dbReference type="SAM" id="MobiDB-lite"/>
    </source>
</evidence>
<evidence type="ECO:0000313" key="10">
    <source>
        <dbReference type="Proteomes" id="UP000799750"/>
    </source>
</evidence>
<comment type="similarity">
    <text evidence="5">Belongs to the SAT4 family.</text>
</comment>
<evidence type="ECO:0000256" key="2">
    <source>
        <dbReference type="ARBA" id="ARBA00022692"/>
    </source>
</evidence>
<evidence type="ECO:0000256" key="7">
    <source>
        <dbReference type="SAM" id="Phobius"/>
    </source>
</evidence>
<keyword evidence="3 7" id="KW-1133">Transmembrane helix</keyword>
<feature type="transmembrane region" description="Helical" evidence="7">
    <location>
        <begin position="122"/>
        <end position="142"/>
    </location>
</feature>
<dbReference type="PANTHER" id="PTHR33048:SF93">
    <property type="entry name" value="INTEGRAL MEMBRANE PROTEIN"/>
    <property type="match status" value="1"/>
</dbReference>
<keyword evidence="4 7" id="KW-0472">Membrane</keyword>
<reference evidence="9" key="1">
    <citation type="journal article" date="2020" name="Stud. Mycol.">
        <title>101 Dothideomycetes genomes: a test case for predicting lifestyles and emergence of pathogens.</title>
        <authorList>
            <person name="Haridas S."/>
            <person name="Albert R."/>
            <person name="Binder M."/>
            <person name="Bloem J."/>
            <person name="Labutti K."/>
            <person name="Salamov A."/>
            <person name="Andreopoulos B."/>
            <person name="Baker S."/>
            <person name="Barry K."/>
            <person name="Bills G."/>
            <person name="Bluhm B."/>
            <person name="Cannon C."/>
            <person name="Castanera R."/>
            <person name="Culley D."/>
            <person name="Daum C."/>
            <person name="Ezra D."/>
            <person name="Gonzalez J."/>
            <person name="Henrissat B."/>
            <person name="Kuo A."/>
            <person name="Liang C."/>
            <person name="Lipzen A."/>
            <person name="Lutzoni F."/>
            <person name="Magnuson J."/>
            <person name="Mondo S."/>
            <person name="Nolan M."/>
            <person name="Ohm R."/>
            <person name="Pangilinan J."/>
            <person name="Park H.-J."/>
            <person name="Ramirez L."/>
            <person name="Alfaro M."/>
            <person name="Sun H."/>
            <person name="Tritt A."/>
            <person name="Yoshinaga Y."/>
            <person name="Zwiers L.-H."/>
            <person name="Turgeon B."/>
            <person name="Goodwin S."/>
            <person name="Spatafora J."/>
            <person name="Crous P."/>
            <person name="Grigoriev I."/>
        </authorList>
    </citation>
    <scope>NUCLEOTIDE SEQUENCE</scope>
    <source>
        <strain evidence="9">CBS 269.34</strain>
    </source>
</reference>
<feature type="transmembrane region" description="Helical" evidence="7">
    <location>
        <begin position="6"/>
        <end position="32"/>
    </location>
</feature>
<gene>
    <name evidence="9" type="ORF">BU16DRAFT_323455</name>
</gene>
<comment type="subcellular location">
    <subcellularLocation>
        <location evidence="1">Membrane</location>
        <topology evidence="1">Multi-pass membrane protein</topology>
    </subcellularLocation>
</comment>
<feature type="transmembrane region" description="Helical" evidence="7">
    <location>
        <begin position="201"/>
        <end position="222"/>
    </location>
</feature>
<keyword evidence="2 7" id="KW-0812">Transmembrane</keyword>
<dbReference type="InterPro" id="IPR052337">
    <property type="entry name" value="SAT4-like"/>
</dbReference>
<dbReference type="InterPro" id="IPR049326">
    <property type="entry name" value="Rhodopsin_dom_fungi"/>
</dbReference>
<evidence type="ECO:0000259" key="8">
    <source>
        <dbReference type="Pfam" id="PF20684"/>
    </source>
</evidence>
<keyword evidence="10" id="KW-1185">Reference proteome</keyword>
<dbReference type="Pfam" id="PF20684">
    <property type="entry name" value="Fung_rhodopsin"/>
    <property type="match status" value="1"/>
</dbReference>
<feature type="transmembrane region" description="Helical" evidence="7">
    <location>
        <begin position="85"/>
        <end position="110"/>
    </location>
</feature>
<proteinExistence type="inferred from homology"/>
<feature type="region of interest" description="Disordered" evidence="6">
    <location>
        <begin position="272"/>
        <end position="332"/>
    </location>
</feature>
<evidence type="ECO:0000256" key="3">
    <source>
        <dbReference type="ARBA" id="ARBA00022989"/>
    </source>
</evidence>
<evidence type="ECO:0000256" key="4">
    <source>
        <dbReference type="ARBA" id="ARBA00023136"/>
    </source>
</evidence>
<accession>A0A6A6R050</accession>
<dbReference type="OrthoDB" id="5417844at2759"/>
<dbReference type="PANTHER" id="PTHR33048">
    <property type="entry name" value="PTH11-LIKE INTEGRAL MEMBRANE PROTEIN (AFU_ORTHOLOGUE AFUA_5G11245)"/>
    <property type="match status" value="1"/>
</dbReference>
<dbReference type="AlphaFoldDB" id="A0A6A6R050"/>
<feature type="transmembrane region" description="Helical" evidence="7">
    <location>
        <begin position="44"/>
        <end position="65"/>
    </location>
</feature>
<evidence type="ECO:0000313" key="9">
    <source>
        <dbReference type="EMBL" id="KAF2497732.1"/>
    </source>
</evidence>
<name>A0A6A6R050_9PEZI</name>
<evidence type="ECO:0000256" key="1">
    <source>
        <dbReference type="ARBA" id="ARBA00004141"/>
    </source>
</evidence>
<feature type="domain" description="Rhodopsin" evidence="8">
    <location>
        <begin position="28"/>
        <end position="266"/>
    </location>
</feature>
<dbReference type="GO" id="GO:0016020">
    <property type="term" value="C:membrane"/>
    <property type="evidence" value="ECO:0007669"/>
    <property type="project" value="UniProtKB-SubCell"/>
</dbReference>
<feature type="compositionally biased region" description="Polar residues" evidence="6">
    <location>
        <begin position="290"/>
        <end position="309"/>
    </location>
</feature>
<feature type="transmembrane region" description="Helical" evidence="7">
    <location>
        <begin position="242"/>
        <end position="264"/>
    </location>
</feature>
<evidence type="ECO:0000256" key="5">
    <source>
        <dbReference type="ARBA" id="ARBA00038359"/>
    </source>
</evidence>
<sequence>MVSVGGLGWTVIAVMIVETLLATTFLTARFWARIRLLGGLRSDDYLLLATAISLAVVTVLCAFAAKKGFGQHSKALTVDENVAATKLLIISQTFLCLCVWFSKVAVADFLLKIVTQKWHKMVLQFCMVSVTILGAVTFVGFYTQCSPLALAWDPRVKGNCSINVTVLGTVNAAYTTAIDFILAGLPWLFLRKLQMKPKEKLIINLSLSVGIFAGVCGIIRVTKAASLSAKSDYTYETVQLQLWSTTETTVSIMCLCFPVLRPLWRRYVKGLSKGDSSGPFSSRERGYQLSGRTTTATNNKNGHSFTVSATLPGGTKHSKQPDNDSADSILGEDFRIHSTGQHALGGIKETKSVVIEYDDRDTERSQSGRSV</sequence>
<organism evidence="9 10">
    <name type="scientific">Lophium mytilinum</name>
    <dbReference type="NCBI Taxonomy" id="390894"/>
    <lineage>
        <taxon>Eukaryota</taxon>
        <taxon>Fungi</taxon>
        <taxon>Dikarya</taxon>
        <taxon>Ascomycota</taxon>
        <taxon>Pezizomycotina</taxon>
        <taxon>Dothideomycetes</taxon>
        <taxon>Pleosporomycetidae</taxon>
        <taxon>Mytilinidiales</taxon>
        <taxon>Mytilinidiaceae</taxon>
        <taxon>Lophium</taxon>
    </lineage>
</organism>
<dbReference type="EMBL" id="MU004186">
    <property type="protein sequence ID" value="KAF2497732.1"/>
    <property type="molecule type" value="Genomic_DNA"/>
</dbReference>
<protein>
    <recommendedName>
        <fullName evidence="8">Rhodopsin domain-containing protein</fullName>
    </recommendedName>
</protein>